<accession>A0A1Q9H7E1</accession>
<organism evidence="1 2">
    <name type="scientific">Photobacterium proteolyticum</name>
    <dbReference type="NCBI Taxonomy" id="1903952"/>
    <lineage>
        <taxon>Bacteria</taxon>
        <taxon>Pseudomonadati</taxon>
        <taxon>Pseudomonadota</taxon>
        <taxon>Gammaproteobacteria</taxon>
        <taxon>Vibrionales</taxon>
        <taxon>Vibrionaceae</taxon>
        <taxon>Photobacterium</taxon>
    </lineage>
</organism>
<dbReference type="Proteomes" id="UP000186905">
    <property type="component" value="Unassembled WGS sequence"/>
</dbReference>
<dbReference type="AlphaFoldDB" id="A0A1Q9H7E1"/>
<comment type="caution">
    <text evidence="1">The sequence shown here is derived from an EMBL/GenBank/DDBJ whole genome shotgun (WGS) entry which is preliminary data.</text>
</comment>
<proteinExistence type="predicted"/>
<sequence length="103" mass="11625">MNFEFSSNCDLKNIAPFWKKIGLLIDGGISKEVEYIRKFAYGVQNNSQDAIKMSFSFQSTKCELAFAIKIDDQAPHMFILSDSSALIDAIFEKHNELCHELGA</sequence>
<reference evidence="1 2" key="1">
    <citation type="submission" date="2016-09" db="EMBL/GenBank/DDBJ databases">
        <title>Photobacterium proteolyticum sp. nov. a protease producing bacterium isolated from ocean sediments of Laizhou Bay.</title>
        <authorList>
            <person name="Li Y."/>
        </authorList>
    </citation>
    <scope>NUCLEOTIDE SEQUENCE [LARGE SCALE GENOMIC DNA]</scope>
    <source>
        <strain evidence="1 2">13-12</strain>
    </source>
</reference>
<dbReference type="OrthoDB" id="9842397at2"/>
<protein>
    <submittedName>
        <fullName evidence="1">Uncharacterized protein</fullName>
    </submittedName>
</protein>
<evidence type="ECO:0000313" key="1">
    <source>
        <dbReference type="EMBL" id="OLQ83783.1"/>
    </source>
</evidence>
<evidence type="ECO:0000313" key="2">
    <source>
        <dbReference type="Proteomes" id="UP000186905"/>
    </source>
</evidence>
<gene>
    <name evidence="1" type="ORF">BIT28_16620</name>
</gene>
<dbReference type="RefSeq" id="WP_075761641.1">
    <property type="nucleotide sequence ID" value="NZ_MJIL01000024.1"/>
</dbReference>
<keyword evidence="2" id="KW-1185">Reference proteome</keyword>
<name>A0A1Q9H7E1_9GAMM</name>
<dbReference type="EMBL" id="MJIL01000024">
    <property type="protein sequence ID" value="OLQ83783.1"/>
    <property type="molecule type" value="Genomic_DNA"/>
</dbReference>